<evidence type="ECO:0000256" key="2">
    <source>
        <dbReference type="ARBA" id="ARBA00023125"/>
    </source>
</evidence>
<dbReference type="EMBL" id="SGWV01000008">
    <property type="protein sequence ID" value="RZS57197.1"/>
    <property type="molecule type" value="Genomic_DNA"/>
</dbReference>
<protein>
    <submittedName>
        <fullName evidence="7">TetR family transcriptional regulator</fullName>
    </submittedName>
</protein>
<feature type="compositionally biased region" description="Low complexity" evidence="5">
    <location>
        <begin position="9"/>
        <end position="21"/>
    </location>
</feature>
<name>A0A4Q7LSC9_9BURK</name>
<dbReference type="InterPro" id="IPR036271">
    <property type="entry name" value="Tet_transcr_reg_TetR-rel_C_sf"/>
</dbReference>
<dbReference type="InterPro" id="IPR050109">
    <property type="entry name" value="HTH-type_TetR-like_transc_reg"/>
</dbReference>
<keyword evidence="2 4" id="KW-0238">DNA-binding</keyword>
<dbReference type="FunFam" id="1.10.10.60:FF:000141">
    <property type="entry name" value="TetR family transcriptional regulator"/>
    <property type="match status" value="1"/>
</dbReference>
<dbReference type="GO" id="GO:0000976">
    <property type="term" value="F:transcription cis-regulatory region binding"/>
    <property type="evidence" value="ECO:0007669"/>
    <property type="project" value="TreeGrafter"/>
</dbReference>
<evidence type="ECO:0000256" key="4">
    <source>
        <dbReference type="PROSITE-ProRule" id="PRU00335"/>
    </source>
</evidence>
<evidence type="ECO:0000256" key="1">
    <source>
        <dbReference type="ARBA" id="ARBA00023015"/>
    </source>
</evidence>
<dbReference type="PROSITE" id="PS50977">
    <property type="entry name" value="HTH_TETR_2"/>
    <property type="match status" value="1"/>
</dbReference>
<dbReference type="AlphaFoldDB" id="A0A4Q7LSC9"/>
<reference evidence="7 8" key="1">
    <citation type="submission" date="2019-02" db="EMBL/GenBank/DDBJ databases">
        <title>Genomic Encyclopedia of Type Strains, Phase IV (KMG-IV): sequencing the most valuable type-strain genomes for metagenomic binning, comparative biology and taxonomic classification.</title>
        <authorList>
            <person name="Goeker M."/>
        </authorList>
    </citation>
    <scope>NUCLEOTIDE SEQUENCE [LARGE SCALE GENOMIC DNA]</scope>
    <source>
        <strain evidence="7 8">DSM 10617</strain>
    </source>
</reference>
<comment type="caution">
    <text evidence="7">The sequence shown here is derived from an EMBL/GenBank/DDBJ whole genome shotgun (WGS) entry which is preliminary data.</text>
</comment>
<dbReference type="SUPFAM" id="SSF48498">
    <property type="entry name" value="Tetracyclin repressor-like, C-terminal domain"/>
    <property type="match status" value="1"/>
</dbReference>
<keyword evidence="8" id="KW-1185">Reference proteome</keyword>
<dbReference type="InterPro" id="IPR011075">
    <property type="entry name" value="TetR_C"/>
</dbReference>
<feature type="region of interest" description="Disordered" evidence="5">
    <location>
        <begin position="1"/>
        <end position="28"/>
    </location>
</feature>
<evidence type="ECO:0000259" key="6">
    <source>
        <dbReference type="PROSITE" id="PS50977"/>
    </source>
</evidence>
<evidence type="ECO:0000313" key="8">
    <source>
        <dbReference type="Proteomes" id="UP000293433"/>
    </source>
</evidence>
<dbReference type="Proteomes" id="UP000293433">
    <property type="component" value="Unassembled WGS sequence"/>
</dbReference>
<gene>
    <name evidence="7" type="ORF">EV685_1765</name>
</gene>
<evidence type="ECO:0000256" key="5">
    <source>
        <dbReference type="SAM" id="MobiDB-lite"/>
    </source>
</evidence>
<evidence type="ECO:0000313" key="7">
    <source>
        <dbReference type="EMBL" id="RZS57197.1"/>
    </source>
</evidence>
<dbReference type="GO" id="GO:0003700">
    <property type="term" value="F:DNA-binding transcription factor activity"/>
    <property type="evidence" value="ECO:0007669"/>
    <property type="project" value="TreeGrafter"/>
</dbReference>
<dbReference type="InterPro" id="IPR001647">
    <property type="entry name" value="HTH_TetR"/>
</dbReference>
<dbReference type="InterPro" id="IPR009057">
    <property type="entry name" value="Homeodomain-like_sf"/>
</dbReference>
<evidence type="ECO:0000256" key="3">
    <source>
        <dbReference type="ARBA" id="ARBA00023163"/>
    </source>
</evidence>
<dbReference type="Pfam" id="PF00440">
    <property type="entry name" value="TetR_N"/>
    <property type="match status" value="1"/>
</dbReference>
<accession>A0A4Q7LSC9</accession>
<organism evidence="7 8">
    <name type="scientific">Sphaerotilus mobilis</name>
    <dbReference type="NCBI Taxonomy" id="47994"/>
    <lineage>
        <taxon>Bacteria</taxon>
        <taxon>Pseudomonadati</taxon>
        <taxon>Pseudomonadota</taxon>
        <taxon>Betaproteobacteria</taxon>
        <taxon>Burkholderiales</taxon>
        <taxon>Sphaerotilaceae</taxon>
        <taxon>Sphaerotilus</taxon>
    </lineage>
</organism>
<dbReference type="PANTHER" id="PTHR30055:SF211">
    <property type="entry name" value="TRANSCRIPTIONAL REGULATOR, TETR FAMILY"/>
    <property type="match status" value="1"/>
</dbReference>
<dbReference type="RefSeq" id="WP_242615488.1">
    <property type="nucleotide sequence ID" value="NZ_SGWV01000008.1"/>
</dbReference>
<dbReference type="Pfam" id="PF16859">
    <property type="entry name" value="TetR_C_11"/>
    <property type="match status" value="1"/>
</dbReference>
<dbReference type="SUPFAM" id="SSF46689">
    <property type="entry name" value="Homeodomain-like"/>
    <property type="match status" value="1"/>
</dbReference>
<keyword evidence="1" id="KW-0805">Transcription regulation</keyword>
<feature type="domain" description="HTH tetR-type" evidence="6">
    <location>
        <begin position="27"/>
        <end position="87"/>
    </location>
</feature>
<dbReference type="PRINTS" id="PR00455">
    <property type="entry name" value="HTHTETR"/>
</dbReference>
<dbReference type="PANTHER" id="PTHR30055">
    <property type="entry name" value="HTH-TYPE TRANSCRIPTIONAL REGULATOR RUTR"/>
    <property type="match status" value="1"/>
</dbReference>
<feature type="DNA-binding region" description="H-T-H motif" evidence="4">
    <location>
        <begin position="50"/>
        <end position="69"/>
    </location>
</feature>
<proteinExistence type="predicted"/>
<dbReference type="Gene3D" id="1.10.357.10">
    <property type="entry name" value="Tetracycline Repressor, domain 2"/>
    <property type="match status" value="1"/>
</dbReference>
<keyword evidence="3" id="KW-0804">Transcription</keyword>
<sequence length="239" mass="25899">MTPPLNATADPADPADAAAPAHQRRKAERPDELLDAALSLFVEKGYAATRIDEVARRAGVSKGTLYLYYASKEELLKEVIRSRLSTPIAEAFETVAAHSGNTSELLTEVIAPWWAQVIGSDASGVFKLIITEVRNFPDIAQFYNREVVEPGHRLMDQVIRRGIASGEFRAVDVPAAVHSLLLPMIMLCVHRHSLGACEAVSDMGQPIDFIRAHFALLLRGLQQAGDVASVTSAASKAQT</sequence>